<dbReference type="AlphaFoldDB" id="A0AAD8HBD7"/>
<feature type="domain" description="HECT" evidence="7">
    <location>
        <begin position="24"/>
        <end position="280"/>
    </location>
</feature>
<protein>
    <recommendedName>
        <fullName evidence="3">HECT-type E3 ubiquitin transferase</fullName>
        <ecNumber evidence="3">2.3.2.26</ecNumber>
    </recommendedName>
</protein>
<dbReference type="Gene3D" id="3.30.2160.10">
    <property type="entry name" value="Hect, E3 ligase catalytic domain"/>
    <property type="match status" value="1"/>
</dbReference>
<dbReference type="PANTHER" id="PTHR11254:SF424">
    <property type="entry name" value="E3 UBIQUITIN-PROTEIN LIGASE UPL5"/>
    <property type="match status" value="1"/>
</dbReference>
<reference evidence="8" key="2">
    <citation type="submission" date="2023-05" db="EMBL/GenBank/DDBJ databases">
        <authorList>
            <person name="Schelkunov M.I."/>
        </authorList>
    </citation>
    <scope>NUCLEOTIDE SEQUENCE</scope>
    <source>
        <strain evidence="8">Hsosn_3</strain>
        <tissue evidence="8">Leaf</tissue>
    </source>
</reference>
<keyword evidence="4" id="KW-0808">Transferase</keyword>
<comment type="catalytic activity">
    <reaction evidence="1">
        <text>S-ubiquitinyl-[E2 ubiquitin-conjugating enzyme]-L-cysteine + [acceptor protein]-L-lysine = [E2 ubiquitin-conjugating enzyme]-L-cysteine + N(6)-ubiquitinyl-[acceptor protein]-L-lysine.</text>
        <dbReference type="EC" id="2.3.2.26"/>
    </reaction>
</comment>
<dbReference type="GO" id="GO:0006511">
    <property type="term" value="P:ubiquitin-dependent protein catabolic process"/>
    <property type="evidence" value="ECO:0007669"/>
    <property type="project" value="TreeGrafter"/>
</dbReference>
<dbReference type="SMART" id="SM00119">
    <property type="entry name" value="HECTc"/>
    <property type="match status" value="1"/>
</dbReference>
<dbReference type="PANTHER" id="PTHR11254">
    <property type="entry name" value="HECT DOMAIN UBIQUITIN-PROTEIN LIGASE"/>
    <property type="match status" value="1"/>
</dbReference>
<evidence type="ECO:0000256" key="3">
    <source>
        <dbReference type="ARBA" id="ARBA00012485"/>
    </source>
</evidence>
<accession>A0AAD8HBD7</accession>
<dbReference type="Proteomes" id="UP001237642">
    <property type="component" value="Unassembled WGS sequence"/>
</dbReference>
<evidence type="ECO:0000313" key="8">
    <source>
        <dbReference type="EMBL" id="KAK1362965.1"/>
    </source>
</evidence>
<gene>
    <name evidence="8" type="ORF">POM88_038526</name>
</gene>
<dbReference type="PROSITE" id="PS50237">
    <property type="entry name" value="HECT"/>
    <property type="match status" value="1"/>
</dbReference>
<dbReference type="Pfam" id="PF00632">
    <property type="entry name" value="HECT"/>
    <property type="match status" value="1"/>
</dbReference>
<dbReference type="GO" id="GO:0000209">
    <property type="term" value="P:protein polyubiquitination"/>
    <property type="evidence" value="ECO:0007669"/>
    <property type="project" value="TreeGrafter"/>
</dbReference>
<dbReference type="SUPFAM" id="SSF56204">
    <property type="entry name" value="Hect, E3 ligase catalytic domain"/>
    <property type="match status" value="1"/>
</dbReference>
<proteinExistence type="predicted"/>
<evidence type="ECO:0000256" key="6">
    <source>
        <dbReference type="PROSITE-ProRule" id="PRU00104"/>
    </source>
</evidence>
<reference evidence="8" key="1">
    <citation type="submission" date="2023-02" db="EMBL/GenBank/DDBJ databases">
        <title>Genome of toxic invasive species Heracleum sosnowskyi carries increased number of genes despite the absence of recent whole-genome duplications.</title>
        <authorList>
            <person name="Schelkunov M."/>
            <person name="Shtratnikova V."/>
            <person name="Makarenko M."/>
            <person name="Klepikova A."/>
            <person name="Omelchenko D."/>
            <person name="Novikova G."/>
            <person name="Obukhova E."/>
            <person name="Bogdanov V."/>
            <person name="Penin A."/>
            <person name="Logacheva M."/>
        </authorList>
    </citation>
    <scope>NUCLEOTIDE SEQUENCE</scope>
    <source>
        <strain evidence="8">Hsosn_3</strain>
        <tissue evidence="8">Leaf</tissue>
    </source>
</reference>
<dbReference type="EC" id="2.3.2.26" evidence="3"/>
<dbReference type="InterPro" id="IPR035983">
    <property type="entry name" value="Hect_E3_ubiquitin_ligase"/>
</dbReference>
<dbReference type="EMBL" id="JAUIZM010000009">
    <property type="protein sequence ID" value="KAK1362965.1"/>
    <property type="molecule type" value="Genomic_DNA"/>
</dbReference>
<evidence type="ECO:0000256" key="2">
    <source>
        <dbReference type="ARBA" id="ARBA00004906"/>
    </source>
</evidence>
<evidence type="ECO:0000313" key="9">
    <source>
        <dbReference type="Proteomes" id="UP001237642"/>
    </source>
</evidence>
<comment type="caution">
    <text evidence="8">The sequence shown here is derived from an EMBL/GenBank/DDBJ whole genome shotgun (WGS) entry which is preliminary data.</text>
</comment>
<sequence>MVLLLGQGGGSRLKHLRAEEKYPNFFRCFGRLLALAIIHEIQIGITLDRTFFRQLAENDINLEDIKETAPTKFKLYSGILLASERDFQGYTLYGGVDKKQITFEEREEFIAKEICAEFVDCIKVQTGQIIEGIDDIISFPKRTEIFQIIRLEDLDCMIRGIQELNTEDWITSTIYEGYMDKDPVIKWFWQCVADLSEERKRKLLFFWAAVKYLPVGGFEALNPRLVIRNRHTAKEVSLEHLPVSNTCVSTLTFPPYESYDVMQQKLLFVIDHASLNFELR</sequence>
<evidence type="ECO:0000256" key="1">
    <source>
        <dbReference type="ARBA" id="ARBA00000885"/>
    </source>
</evidence>
<keyword evidence="5 6" id="KW-0833">Ubl conjugation pathway</keyword>
<organism evidence="8 9">
    <name type="scientific">Heracleum sosnowskyi</name>
    <dbReference type="NCBI Taxonomy" id="360622"/>
    <lineage>
        <taxon>Eukaryota</taxon>
        <taxon>Viridiplantae</taxon>
        <taxon>Streptophyta</taxon>
        <taxon>Embryophyta</taxon>
        <taxon>Tracheophyta</taxon>
        <taxon>Spermatophyta</taxon>
        <taxon>Magnoliopsida</taxon>
        <taxon>eudicotyledons</taxon>
        <taxon>Gunneridae</taxon>
        <taxon>Pentapetalae</taxon>
        <taxon>asterids</taxon>
        <taxon>campanulids</taxon>
        <taxon>Apiales</taxon>
        <taxon>Apiaceae</taxon>
        <taxon>Apioideae</taxon>
        <taxon>apioid superclade</taxon>
        <taxon>Tordylieae</taxon>
        <taxon>Tordyliinae</taxon>
        <taxon>Heracleum</taxon>
    </lineage>
</organism>
<evidence type="ECO:0000259" key="7">
    <source>
        <dbReference type="PROSITE" id="PS50237"/>
    </source>
</evidence>
<evidence type="ECO:0000256" key="5">
    <source>
        <dbReference type="ARBA" id="ARBA00022786"/>
    </source>
</evidence>
<dbReference type="GO" id="GO:0061630">
    <property type="term" value="F:ubiquitin protein ligase activity"/>
    <property type="evidence" value="ECO:0007669"/>
    <property type="project" value="UniProtKB-EC"/>
</dbReference>
<dbReference type="Gene3D" id="3.90.1750.10">
    <property type="entry name" value="Hect, E3 ligase catalytic domains"/>
    <property type="match status" value="1"/>
</dbReference>
<keyword evidence="9" id="KW-1185">Reference proteome</keyword>
<name>A0AAD8HBD7_9APIA</name>
<dbReference type="GO" id="GO:0005737">
    <property type="term" value="C:cytoplasm"/>
    <property type="evidence" value="ECO:0007669"/>
    <property type="project" value="TreeGrafter"/>
</dbReference>
<evidence type="ECO:0000256" key="4">
    <source>
        <dbReference type="ARBA" id="ARBA00022679"/>
    </source>
</evidence>
<dbReference type="InterPro" id="IPR000569">
    <property type="entry name" value="HECT_dom"/>
</dbReference>
<feature type="active site" description="Glycyl thioester intermediate" evidence="6">
    <location>
        <position position="247"/>
    </location>
</feature>
<dbReference type="Gene3D" id="3.30.2410.10">
    <property type="entry name" value="Hect, E3 ligase catalytic domain"/>
    <property type="match status" value="1"/>
</dbReference>
<dbReference type="InterPro" id="IPR050409">
    <property type="entry name" value="E3_ubiq-protein_ligase"/>
</dbReference>
<comment type="pathway">
    <text evidence="2">Protein modification; protein ubiquitination.</text>
</comment>